<reference evidence="1 2" key="1">
    <citation type="submission" date="2020-08" db="EMBL/GenBank/DDBJ databases">
        <title>Sequencing the genomes of 1000 actinobacteria strains.</title>
        <authorList>
            <person name="Klenk H.-P."/>
        </authorList>
    </citation>
    <scope>NUCLEOTIDE SEQUENCE [LARGE SCALE GENOMIC DNA]</scope>
    <source>
        <strain evidence="1 2">DSM 44230</strain>
    </source>
</reference>
<comment type="caution">
    <text evidence="1">The sequence shown here is derived from an EMBL/GenBank/DDBJ whole genome shotgun (WGS) entry which is preliminary data.</text>
</comment>
<keyword evidence="2" id="KW-1185">Reference proteome</keyword>
<protein>
    <submittedName>
        <fullName evidence="1">Uncharacterized protein</fullName>
    </submittedName>
</protein>
<dbReference type="Proteomes" id="UP000533598">
    <property type="component" value="Unassembled WGS sequence"/>
</dbReference>
<gene>
    <name evidence="1" type="ORF">HNR67_005789</name>
</gene>
<accession>A0A7W7FUS9</accession>
<dbReference type="EMBL" id="JACHMH010000001">
    <property type="protein sequence ID" value="MBB4679671.1"/>
    <property type="molecule type" value="Genomic_DNA"/>
</dbReference>
<name>A0A7W7FUS9_9PSEU</name>
<dbReference type="AlphaFoldDB" id="A0A7W7FUS9"/>
<evidence type="ECO:0000313" key="2">
    <source>
        <dbReference type="Proteomes" id="UP000533598"/>
    </source>
</evidence>
<organism evidence="1 2">
    <name type="scientific">Crossiella cryophila</name>
    <dbReference type="NCBI Taxonomy" id="43355"/>
    <lineage>
        <taxon>Bacteria</taxon>
        <taxon>Bacillati</taxon>
        <taxon>Actinomycetota</taxon>
        <taxon>Actinomycetes</taxon>
        <taxon>Pseudonocardiales</taxon>
        <taxon>Pseudonocardiaceae</taxon>
        <taxon>Crossiella</taxon>
    </lineage>
</organism>
<sequence>MIRTVAEADEVAEEVTRSGGAEFLSQLGYAPKAAPGCGQ</sequence>
<evidence type="ECO:0000313" key="1">
    <source>
        <dbReference type="EMBL" id="MBB4679671.1"/>
    </source>
</evidence>
<proteinExistence type="predicted"/>